<comment type="caution">
    <text evidence="5">The sequence shown here is derived from an EMBL/GenBank/DDBJ whole genome shotgun (WGS) entry which is preliminary data.</text>
</comment>
<feature type="chain" id="PRO_5018217318" evidence="4">
    <location>
        <begin position="27"/>
        <end position="456"/>
    </location>
</feature>
<evidence type="ECO:0000313" key="6">
    <source>
        <dbReference type="Proteomes" id="UP000282028"/>
    </source>
</evidence>
<keyword evidence="6" id="KW-1185">Reference proteome</keyword>
<evidence type="ECO:0000256" key="3">
    <source>
        <dbReference type="ARBA" id="ARBA00022729"/>
    </source>
</evidence>
<name>A0A3M8C898_9BACL</name>
<protein>
    <submittedName>
        <fullName evidence="5">Uncharacterized protein</fullName>
    </submittedName>
</protein>
<dbReference type="SUPFAM" id="SSF52317">
    <property type="entry name" value="Class I glutamine amidotransferase-like"/>
    <property type="match status" value="1"/>
</dbReference>
<evidence type="ECO:0000313" key="5">
    <source>
        <dbReference type="EMBL" id="RNB71940.1"/>
    </source>
</evidence>
<dbReference type="GO" id="GO:0005576">
    <property type="term" value="C:extracellular region"/>
    <property type="evidence" value="ECO:0007669"/>
    <property type="project" value="UniProtKB-SubCell"/>
</dbReference>
<reference evidence="5 6" key="1">
    <citation type="submission" date="2018-10" db="EMBL/GenBank/DDBJ databases">
        <title>Phylogenomics of Brevibacillus.</title>
        <authorList>
            <person name="Dunlap C."/>
        </authorList>
    </citation>
    <scope>NUCLEOTIDE SEQUENCE [LARGE SCALE GENOMIC DNA]</scope>
    <source>
        <strain evidence="5 6">JCM 12215</strain>
    </source>
</reference>
<dbReference type="EMBL" id="RHHR01000027">
    <property type="protein sequence ID" value="RNB71940.1"/>
    <property type="molecule type" value="Genomic_DNA"/>
</dbReference>
<keyword evidence="2" id="KW-0964">Secreted</keyword>
<accession>A0A3M8C898</accession>
<dbReference type="Gene3D" id="1.10.10.1270">
    <property type="entry name" value="Sbi, C3 binding domain IV"/>
    <property type="match status" value="1"/>
</dbReference>
<dbReference type="OrthoDB" id="9815752at2"/>
<dbReference type="InterPro" id="IPR029062">
    <property type="entry name" value="Class_I_gatase-like"/>
</dbReference>
<keyword evidence="3 4" id="KW-0732">Signal</keyword>
<organism evidence="5 6">
    <name type="scientific">Brevibacillus invocatus</name>
    <dbReference type="NCBI Taxonomy" id="173959"/>
    <lineage>
        <taxon>Bacteria</taxon>
        <taxon>Bacillati</taxon>
        <taxon>Bacillota</taxon>
        <taxon>Bacilli</taxon>
        <taxon>Bacillales</taxon>
        <taxon>Paenibacillaceae</taxon>
        <taxon>Brevibacillus</taxon>
    </lineage>
</organism>
<evidence type="ECO:0000256" key="1">
    <source>
        <dbReference type="ARBA" id="ARBA00004613"/>
    </source>
</evidence>
<proteinExistence type="predicted"/>
<dbReference type="InterPro" id="IPR041909">
    <property type="entry name" value="Sbi_C3_db_domIV"/>
</dbReference>
<feature type="signal peptide" evidence="4">
    <location>
        <begin position="1"/>
        <end position="26"/>
    </location>
</feature>
<dbReference type="RefSeq" id="WP_122909667.1">
    <property type="nucleotide sequence ID" value="NZ_CBCSBE010000006.1"/>
</dbReference>
<sequence>MKKVLRTMVALSTVFSLAVPTLYAQAESADSVTPPDGYTPKKLSKQQSLNIASEIGGEEGKALLVMNVYPWGSSAAQRTLANLGIAYDAATMDRVDDLDLSNYRMIMFANDQNSTFYNDYNAAKDELEDYVESGGVLLAGISDQGHNGGSFNAALPGGVTSTSSYEINNYVVDTDHPVVRGGGLSGEFPGSFASHRVVNESSLPSNSNVIIRGSVSDQATLVEYELGDGMVIASGLTWEIAVDYGWNFSQAYDDLVRYAYENSNIEEQPDYLGIATQLVEQAEQEQTQESVDAAQDAIDNVPEGEAKTELQARLDAVKQLLEDMDAVRDILDDILDDKLTSKTGIDAAIDKLNNAKKLYKELPEGEGKSAVGNDMDEAQDVIEEALLAILETTINGKPYILTGKQMTIMIYHAIDQVEASSQEDIDRVMEYLMPIVQDHTTLSESRIRGLVQLYLL</sequence>
<gene>
    <name evidence="5" type="ORF">EDM52_14340</name>
</gene>
<dbReference type="Proteomes" id="UP000282028">
    <property type="component" value="Unassembled WGS sequence"/>
</dbReference>
<evidence type="ECO:0000256" key="4">
    <source>
        <dbReference type="SAM" id="SignalP"/>
    </source>
</evidence>
<dbReference type="Gene3D" id="3.40.50.880">
    <property type="match status" value="1"/>
</dbReference>
<dbReference type="CDD" id="cd03143">
    <property type="entry name" value="A4_beta-galactosidase_middle_domain"/>
    <property type="match status" value="1"/>
</dbReference>
<comment type="subcellular location">
    <subcellularLocation>
        <location evidence="1">Secreted</location>
    </subcellularLocation>
</comment>
<dbReference type="AlphaFoldDB" id="A0A3M8C898"/>
<evidence type="ECO:0000256" key="2">
    <source>
        <dbReference type="ARBA" id="ARBA00022525"/>
    </source>
</evidence>